<feature type="compositionally biased region" description="Basic and acidic residues" evidence="1">
    <location>
        <begin position="731"/>
        <end position="741"/>
    </location>
</feature>
<proteinExistence type="predicted"/>
<dbReference type="EMBL" id="DF196780">
    <property type="protein sequence ID" value="GAC75263.1"/>
    <property type="molecule type" value="Genomic_DNA"/>
</dbReference>
<name>M9MEF8_PSEA3</name>
<feature type="compositionally biased region" description="Low complexity" evidence="1">
    <location>
        <begin position="601"/>
        <end position="617"/>
    </location>
</feature>
<feature type="region of interest" description="Disordered" evidence="1">
    <location>
        <begin position="127"/>
        <end position="288"/>
    </location>
</feature>
<feature type="region of interest" description="Disordered" evidence="1">
    <location>
        <begin position="535"/>
        <end position="709"/>
    </location>
</feature>
<feature type="region of interest" description="Disordered" evidence="1">
    <location>
        <begin position="725"/>
        <end position="762"/>
    </location>
</feature>
<dbReference type="GO" id="GO:0005743">
    <property type="term" value="C:mitochondrial inner membrane"/>
    <property type="evidence" value="ECO:0007669"/>
    <property type="project" value="TreeGrafter"/>
</dbReference>
<sequence>MQSSAAIDDALTAGAKLSAHHNIPYTRDIWARATATRVSACLSAAFVLALWYVAYHALVGTRASSRGAKPLWQLSTMLADDASIDRLDTELDSDEYEDEHESRASGFLANARERHALRRMLARNEGKRSSIVRITSSDPSSSLSDHPMQVDLEPPTRRSFWPAPASSTPPSDSAASSPTSSTPPPASARRRKESGRLAAAEPGRRQHTASPSRSPTLLSGSLPVRPTRIRPVDRSPLGRVASRSKRNGSPSLGTDAADARDASPSPTSPLAEDWADESQLSPTAASGADHEALLTTPSLASEASFTSAIPASPASSTFSLRAPSILKRRPQSFRTASLRDIDISYSLMQRKASLPALPLADIQQQQHDFRHHAAMHSSPAPPPYQPSSPDASHAAERSVKLIEPDWRPHLDSHVRAQERLEAATRFATAQGTDGDFWFERFTQSTAAAGRDWDWRKRRARLQRAAALGMALGQSGLASPAGPLPGNVGKTDVQLQDQLGAQPTPAAQAASPVRKVLPAAPLITFSEHELKSAPVLKVDTESGRRPARTSIDATSPTYSATPLSPTPSGTGTPLGGIFGAVLPSAESSASGASNHLDRSAMRRSSMRSGSDSGSLASSTSLPSMARRRGKDATPDPQLQPEPAPRGMAQRARSASISSNASSLASGSRKSSRSNSFRETAGLGMTSNPGTPGSPEERRGDPFSLTPLHAQQPVSIPAVRCFSVSAIRQSKPSSKEVASKEAVSKGSSKPLVRETSESPEELNSRPLPYLSFALGVPTPPSATKPTWSERREKLISHDHRMASRKAIVKEATRGYFHDFHAIKSHGGKTWRAPNTLIKDDRALWFPRVEGTRLSDKNKVNTVDMLRGKVSIIALLGSKISEEHTRSTYKQALDTFATHPAFQLVQSYLVSLFLSSLRTQIPPELHPTYMLSSQDLELEKDLLGLHNKHVGYTYLIDHQGRIRWAASAFAEPAESTALKTCTAILLDRALEAKKPKK</sequence>
<feature type="compositionally biased region" description="Low complexity" evidence="1">
    <location>
        <begin position="560"/>
        <end position="570"/>
    </location>
</feature>
<protein>
    <submittedName>
        <fullName evidence="2">Inner membrane protein required for assembly of the F0 sector of ATP synthase</fullName>
    </submittedName>
</protein>
<feature type="compositionally biased region" description="Low complexity" evidence="1">
    <location>
        <begin position="162"/>
        <end position="180"/>
    </location>
</feature>
<reference evidence="3" key="1">
    <citation type="journal article" date="2013" name="Genome Announc.">
        <title>Genome sequence of the basidiomycetous yeast Pseudozyma antarctica T-34, a producer of the glycolipid biosurfactants mannosylerythritol lipids.</title>
        <authorList>
            <person name="Morita T."/>
            <person name="Koike H."/>
            <person name="Koyama Y."/>
            <person name="Hagiwara H."/>
            <person name="Ito E."/>
            <person name="Fukuoka T."/>
            <person name="Imura T."/>
            <person name="Machida M."/>
            <person name="Kitamoto D."/>
        </authorList>
    </citation>
    <scope>NUCLEOTIDE SEQUENCE [LARGE SCALE GENOMIC DNA]</scope>
    <source>
        <strain evidence="3">T-34</strain>
    </source>
</reference>
<feature type="region of interest" description="Disordered" evidence="1">
    <location>
        <begin position="365"/>
        <end position="397"/>
    </location>
</feature>
<evidence type="ECO:0000313" key="3">
    <source>
        <dbReference type="Proteomes" id="UP000011976"/>
    </source>
</evidence>
<evidence type="ECO:0000256" key="1">
    <source>
        <dbReference type="SAM" id="MobiDB-lite"/>
    </source>
</evidence>
<dbReference type="Proteomes" id="UP000011976">
    <property type="component" value="Unassembled WGS sequence"/>
</dbReference>
<feature type="compositionally biased region" description="Low complexity" evidence="1">
    <location>
        <begin position="136"/>
        <end position="145"/>
    </location>
</feature>
<feature type="compositionally biased region" description="Polar residues" evidence="1">
    <location>
        <begin position="208"/>
        <end position="219"/>
    </location>
</feature>
<dbReference type="PANTHER" id="PTHR28106:SF1">
    <property type="entry name" value="MITOCHONDRIAL ATPASE COMPLEX SUBUNIT ATP10"/>
    <property type="match status" value="1"/>
</dbReference>
<evidence type="ECO:0000313" key="2">
    <source>
        <dbReference type="EMBL" id="GAC75263.1"/>
    </source>
</evidence>
<accession>M9MEF8</accession>
<organism evidence="2 3">
    <name type="scientific">Pseudozyma antarctica (strain T-34)</name>
    <name type="common">Yeast</name>
    <name type="synonym">Candida antarctica</name>
    <dbReference type="NCBI Taxonomy" id="1151754"/>
    <lineage>
        <taxon>Eukaryota</taxon>
        <taxon>Fungi</taxon>
        <taxon>Dikarya</taxon>
        <taxon>Basidiomycota</taxon>
        <taxon>Ustilaginomycotina</taxon>
        <taxon>Ustilaginomycetes</taxon>
        <taxon>Ustilaginales</taxon>
        <taxon>Ustilaginaceae</taxon>
        <taxon>Moesziomyces</taxon>
    </lineage>
</organism>
<dbReference type="STRING" id="1151754.M9MEF8"/>
<dbReference type="GO" id="GO:0033615">
    <property type="term" value="P:mitochondrial proton-transporting ATP synthase complex assembly"/>
    <property type="evidence" value="ECO:0007669"/>
    <property type="project" value="TreeGrafter"/>
</dbReference>
<gene>
    <name evidence="2" type="ORF">PANT_14c00126</name>
</gene>
<feature type="compositionally biased region" description="Polar residues" evidence="1">
    <location>
        <begin position="550"/>
        <end position="559"/>
    </location>
</feature>
<dbReference type="AlphaFoldDB" id="M9MEF8"/>
<dbReference type="OrthoDB" id="17089at2759"/>
<feature type="compositionally biased region" description="Low complexity" evidence="1">
    <location>
        <begin position="647"/>
        <end position="676"/>
    </location>
</feature>
<dbReference type="Pfam" id="PF05176">
    <property type="entry name" value="ATP-synt_10"/>
    <property type="match status" value="1"/>
</dbReference>
<dbReference type="PANTHER" id="PTHR28106">
    <property type="entry name" value="MITOCHONDRIAL ATPASE COMPLEX SUBUNIT ATP10"/>
    <property type="match status" value="1"/>
</dbReference>
<dbReference type="InterPro" id="IPR007849">
    <property type="entry name" value="ATP10"/>
</dbReference>